<keyword evidence="2 3" id="KW-0081">Bacteriolytic enzyme</keyword>
<keyword evidence="5" id="KW-1185">Reference proteome</keyword>
<dbReference type="GO" id="GO:0003796">
    <property type="term" value="F:lysozyme activity"/>
    <property type="evidence" value="ECO:0007669"/>
    <property type="project" value="UniProtKB-EC"/>
</dbReference>
<dbReference type="InterPro" id="IPR052619">
    <property type="entry name" value="Phage_lysozyme-like"/>
</dbReference>
<dbReference type="GO" id="GO:0031640">
    <property type="term" value="P:killing of cells of another organism"/>
    <property type="evidence" value="ECO:0007669"/>
    <property type="project" value="UniProtKB-KW"/>
</dbReference>
<evidence type="ECO:0000256" key="3">
    <source>
        <dbReference type="RuleBase" id="RU003788"/>
    </source>
</evidence>
<evidence type="ECO:0000256" key="1">
    <source>
        <dbReference type="ARBA" id="ARBA00022529"/>
    </source>
</evidence>
<dbReference type="SUPFAM" id="SSF53955">
    <property type="entry name" value="Lysozyme-like"/>
    <property type="match status" value="1"/>
</dbReference>
<comment type="similarity">
    <text evidence="3">Belongs to the glycosyl hydrolase 24 family.</text>
</comment>
<dbReference type="Gene3D" id="1.10.530.40">
    <property type="match status" value="1"/>
</dbReference>
<keyword evidence="3" id="KW-0378">Hydrolase</keyword>
<dbReference type="PANTHER" id="PTHR37406">
    <property type="entry name" value="T4-TYPE LYSOZYME 1-RELATED"/>
    <property type="match status" value="1"/>
</dbReference>
<organism evidence="4 5">
    <name type="scientific">Aeromonas phage PS</name>
    <dbReference type="NCBI Taxonomy" id="2723762"/>
    <lineage>
        <taxon>Viruses</taxon>
        <taxon>Duplodnaviria</taxon>
        <taxon>Heunggongvirae</taxon>
        <taxon>Uroviricota</taxon>
        <taxon>Caudoviricetes</taxon>
        <taxon>Autographivirales</taxon>
        <taxon>Autoscriptoviridae</taxon>
        <taxon>Savitribaivirus</taxon>
        <taxon>Savitribaivirus PS</taxon>
    </lineage>
</organism>
<sequence length="153" mass="17334">MSNIISLLQYEEGFSLKPYLCSEGYPTVGTGIRIGPKGADLKNYEFTVPREVDAVWLQSILNRTMRDMLSNERIAKAMNVLDAARTAVLVSMAYQMGVAGLAQFKNTLYLVETKQFEEAAKAMLDSKWAKQTPNRARRHAEQMRSGLWCTEYK</sequence>
<reference evidence="4" key="1">
    <citation type="submission" date="2020-03" db="EMBL/GenBank/DDBJ databases">
        <title>Complete genome sequence of Aeromonas phage PS.</title>
        <authorList>
            <person name="Tagunde S.N."/>
            <person name="Newase S.K."/>
            <person name="Nagar V."/>
            <person name="Kapadnis B.P."/>
            <person name="Pandit S.V."/>
        </authorList>
    </citation>
    <scope>NUCLEOTIDE SEQUENCE</scope>
</reference>
<evidence type="ECO:0000313" key="4">
    <source>
        <dbReference type="EMBL" id="QIW89977.1"/>
    </source>
</evidence>
<name>A0A6H0X6Y1_9CAUD</name>
<dbReference type="PANTHER" id="PTHR37406:SF1">
    <property type="entry name" value="T4-TYPE LYSOZYME 1-RELATED"/>
    <property type="match status" value="1"/>
</dbReference>
<evidence type="ECO:0000313" key="5">
    <source>
        <dbReference type="Proteomes" id="UP000503286"/>
    </source>
</evidence>
<dbReference type="InterPro" id="IPR023346">
    <property type="entry name" value="Lysozyme-like_dom_sf"/>
</dbReference>
<evidence type="ECO:0000256" key="2">
    <source>
        <dbReference type="ARBA" id="ARBA00022638"/>
    </source>
</evidence>
<dbReference type="InterPro" id="IPR002196">
    <property type="entry name" value="Glyco_hydro_24"/>
</dbReference>
<dbReference type="EC" id="3.2.1.17" evidence="3"/>
<keyword evidence="1 3" id="KW-0929">Antimicrobial</keyword>
<proteinExistence type="inferred from homology"/>
<protein>
    <recommendedName>
        <fullName evidence="3">Lysozyme</fullName>
        <ecNumber evidence="3">3.2.1.17</ecNumber>
    </recommendedName>
</protein>
<dbReference type="CDD" id="cd00735">
    <property type="entry name" value="T4-like_lys"/>
    <property type="match status" value="1"/>
</dbReference>
<dbReference type="PRINTS" id="PR00684">
    <property type="entry name" value="T4LYSOZYME"/>
</dbReference>
<keyword evidence="3" id="KW-0326">Glycosidase</keyword>
<dbReference type="Proteomes" id="UP000503286">
    <property type="component" value="Segment"/>
</dbReference>
<dbReference type="GO" id="GO:0009253">
    <property type="term" value="P:peptidoglycan catabolic process"/>
    <property type="evidence" value="ECO:0007669"/>
    <property type="project" value="InterPro"/>
</dbReference>
<dbReference type="GO" id="GO:0042742">
    <property type="term" value="P:defense response to bacterium"/>
    <property type="evidence" value="ECO:0007669"/>
    <property type="project" value="UniProtKB-KW"/>
</dbReference>
<comment type="catalytic activity">
    <reaction evidence="3">
        <text>Hydrolysis of (1-&gt;4)-beta-linkages between N-acetylmuramic acid and N-acetyl-D-glucosamine residues in a peptidoglycan and between N-acetyl-D-glucosamine residues in chitodextrins.</text>
        <dbReference type="EC" id="3.2.1.17"/>
    </reaction>
</comment>
<dbReference type="EMBL" id="MT259468">
    <property type="protein sequence ID" value="QIW89977.1"/>
    <property type="molecule type" value="Genomic_DNA"/>
</dbReference>
<accession>A0A6H0X6Y1</accession>
<dbReference type="InterPro" id="IPR001165">
    <property type="entry name" value="T4-type_lysozyme"/>
</dbReference>
<dbReference type="SMR" id="A0A6H0X6Y1"/>
<dbReference type="InterPro" id="IPR023347">
    <property type="entry name" value="Lysozyme_dom_sf"/>
</dbReference>
<dbReference type="Pfam" id="PF00959">
    <property type="entry name" value="Phage_lysozyme"/>
    <property type="match status" value="1"/>
</dbReference>
<dbReference type="GO" id="GO:0016998">
    <property type="term" value="P:cell wall macromolecule catabolic process"/>
    <property type="evidence" value="ECO:0007669"/>
    <property type="project" value="InterPro"/>
</dbReference>